<feature type="region of interest" description="Disordered" evidence="11">
    <location>
        <begin position="1010"/>
        <end position="1212"/>
    </location>
</feature>
<keyword evidence="6 10" id="KW-0010">Activator</keyword>
<evidence type="ECO:0000256" key="5">
    <source>
        <dbReference type="ARBA" id="ARBA00023015"/>
    </source>
</evidence>
<comment type="function">
    <text evidence="10">Component of the Mediator complex, a coactivator involved in the regulated transcription of nearly all RNA polymerase II-dependent genes. Mediator functions as a bridge to convey information from gene-specific regulatory proteins to the basal RNA polymerase II transcription machinery. Mediator is recruited to promoters by direct interactions with regulatory proteins and serves as a scaffold for the assembly of a functional preinitiation complex with RNA polymerase II and the general transcription factors.</text>
</comment>
<comment type="subcellular location">
    <subcellularLocation>
        <location evidence="1 10">Nucleus</location>
    </subcellularLocation>
</comment>
<keyword evidence="8 10" id="KW-0539">Nucleus</keyword>
<evidence type="ECO:0000259" key="18">
    <source>
        <dbReference type="Pfam" id="PF25069"/>
    </source>
</evidence>
<evidence type="ECO:0000256" key="11">
    <source>
        <dbReference type="SAM" id="MobiDB-lite"/>
    </source>
</evidence>
<dbReference type="Pfam" id="PF22983">
    <property type="entry name" value="RM8_Med14"/>
    <property type="match status" value="1"/>
</dbReference>
<keyword evidence="20" id="KW-1185">Reference proteome</keyword>
<evidence type="ECO:0000259" key="17">
    <source>
        <dbReference type="Pfam" id="PF25067"/>
    </source>
</evidence>
<feature type="compositionally biased region" description="Pro residues" evidence="11">
    <location>
        <begin position="1167"/>
        <end position="1177"/>
    </location>
</feature>
<dbReference type="InterPro" id="IPR056877">
    <property type="entry name" value="Med14_C"/>
</dbReference>
<feature type="domain" description="Mediator complex subunit MED14 N-terminal" evidence="12">
    <location>
        <begin position="28"/>
        <end position="217"/>
    </location>
</feature>
<sequence length="1560" mass="174367">MAPAPQPLEQALAGYLPQGQEGSSRMNTISLSVLIDFTIQRTYHDLTVLAELLPRKSDMERKIEIYNFSARTRQLFIRLIALVKYANSVSKVDKSANIMSFLDKQNMLFIETADMLARMSRETLVRARLPNFHIPAAVEVLTTGTYNRLPTCIRERIVPPDPITPQEKKQTLLRLNQVIQHRLVTGKLMPQMREFKIRNGRVIFEVKHEFNVSLTVMGDSANVPWRLLDIDILVEDKETGDGKALVHPLQVNYIHQLIQVRLVENPNALCEVYNCLHYFCQSLQLEVLYTQSLRLSYERLDDNINVEEYIPGYKITVSYWRELTSKDPKSELGYRLTVQSDPNEIGRPLAVVHVPSLGAKESAEVADRAVRSDHLSMERLIVHTVYIRSVSRLSDLKLEFQAFLKDVDCKPWIAVLNAFSSIFIQSLVNLQGTPAILTVPVLTPCLRAEQIHITIDTHTGMLRCHVPKHLDCPIMPEMQASLNGDRNKLPQIMTELRYWITHRRCEKTLQHLPATATEDLTFLNMPDHPLLQSGRHKIYVKLHRHPNVVLVVHLKEKSSMPNEMEYTFYLGLLVYQSNETEILSEDLTKQLVPIQTSSSNAENQAGHHHEIPKVFAKLLRLIEFDTFVATHGPGTDVDDLPPHKRKSNSELGAPPTKQAKTIYPAYIIPDLAHVVAMCDEKIPFLNLAQALTKYNVPHCGLQVESNAISLVLKIITLPKPTPPDDRKTQFPVIESNVWDDLMKRVLSISIRSHMNKSNKIRSWVMEFIFYSTPLQSTHPREQGTRRTLYLSYDQISNYSQTVEDLLKDWSKIVYLYTLVCSFAEHIKNKRLNITDMLNINSYNYTNLLLGYGPKKEVLCNIFWSAELGGFHMTFLGGITAVNAHSVIRDQLAIYLNTKHNLTQIVQLLHETYNPLSSIAKLPIIPHLGIPRPQVPVLSFCILPQSPCVIRLAYQAVYCLEIKFRSGSLISIRDGAYSRFDRNLIEEFTPIQGLKGFLSKYVDENAIYRGRSQNEDDNPPSPIGGEDNFGGPGSASGASAGGSSPFLSIGMRGPQSPRDSGLRFPAPHTPPSSSNPHTPASPHPSASGGGGSSSSNTQNHPNYNLTSPPGPHMPHPSPGALMPSSPLNPQPSPHMVHSPGPNTLYMQGHQDSPFAAMSPANTNWPGSPSMPRPSPRPGQSPDHKSGQSTASNPNTNSSSGSSSQVINRMPLPNRSYAGAVPTLLTHEKFDLLCRPSAHPNKSISSTSDISPLERFLGCVYLRRQLYRNIQNEDTLTALNSNEPGVVLFKVDGLQCQVILNQVHMQSLHLKVNQLPPPHTPDSKQPFQLSPDDLLIIEQFFDTRVAAPPYRPNALHGFSRVLSCAPQVLKDFVQIMRLEMKPDLGGDQLKWTVQFCMRVPPSAAPIVPIGSPGVLIVRLKILFFLQITRIPYNGKEWKDSPSLVLPMVYDLSSNLTQLAEKREQPQSPPAIHASECLRNFARAYTQHAQCSLFPAVRDLLTTLQLPNDIPPQNQAIGPPVGATFGSSPNPMLHSPMQQMAGPVGPPQVGPGYPQMPQNPGPQ</sequence>
<evidence type="ECO:0000256" key="4">
    <source>
        <dbReference type="ARBA" id="ARBA00022737"/>
    </source>
</evidence>
<dbReference type="Pfam" id="PF25067">
    <property type="entry name" value="RM5_Med14"/>
    <property type="match status" value="1"/>
</dbReference>
<keyword evidence="4" id="KW-0677">Repeat</keyword>
<dbReference type="InterPro" id="IPR055114">
    <property type="entry name" value="Med14_RM6"/>
</dbReference>
<feature type="region of interest" description="Disordered" evidence="11">
    <location>
        <begin position="1522"/>
        <end position="1560"/>
    </location>
</feature>
<reference evidence="20" key="1">
    <citation type="submission" date="2014-03" db="EMBL/GenBank/DDBJ databases">
        <authorList>
            <person name="Aksoy S."/>
            <person name="Warren W."/>
            <person name="Wilson R.K."/>
        </authorList>
    </citation>
    <scope>NUCLEOTIDE SEQUENCE [LARGE SCALE GENOMIC DNA]</scope>
    <source>
        <strain evidence="20">IAEA</strain>
    </source>
</reference>
<evidence type="ECO:0000259" key="14">
    <source>
        <dbReference type="Pfam" id="PF22983"/>
    </source>
</evidence>
<evidence type="ECO:0000259" key="12">
    <source>
        <dbReference type="Pfam" id="PF08638"/>
    </source>
</evidence>
<evidence type="ECO:0000256" key="2">
    <source>
        <dbReference type="ARBA" id="ARBA00007813"/>
    </source>
</evidence>
<dbReference type="Proteomes" id="UP000091820">
    <property type="component" value="Unassembled WGS sequence"/>
</dbReference>
<dbReference type="Pfam" id="PF08638">
    <property type="entry name" value="Med14"/>
    <property type="match status" value="1"/>
</dbReference>
<feature type="compositionally biased region" description="Low complexity" evidence="11">
    <location>
        <begin position="1187"/>
        <end position="1202"/>
    </location>
</feature>
<evidence type="ECO:0000256" key="1">
    <source>
        <dbReference type="ARBA" id="ARBA00004123"/>
    </source>
</evidence>
<dbReference type="InterPro" id="IPR056878">
    <property type="entry name" value="RM5_Med14"/>
</dbReference>
<feature type="domain" description="Mediator of RNA polymerase II transcription subunit 14 RM5" evidence="17">
    <location>
        <begin position="696"/>
        <end position="795"/>
    </location>
</feature>
<evidence type="ECO:0000256" key="7">
    <source>
        <dbReference type="ARBA" id="ARBA00023163"/>
    </source>
</evidence>
<dbReference type="InterPro" id="IPR056879">
    <property type="entry name" value="RM3_Med14"/>
</dbReference>
<evidence type="ECO:0000259" key="13">
    <source>
        <dbReference type="Pfam" id="PF22981"/>
    </source>
</evidence>
<feature type="domain" description="Mediator of RNA polymerase II transcription subunit 14 RM2" evidence="13">
    <location>
        <begin position="298"/>
        <end position="375"/>
    </location>
</feature>
<dbReference type="STRING" id="37001.A0A1A9WBT3"/>
<evidence type="ECO:0000256" key="9">
    <source>
        <dbReference type="ARBA" id="ARBA00032007"/>
    </source>
</evidence>
<dbReference type="VEuPathDB" id="VectorBase:GBRI013778"/>
<feature type="domain" description="Mediator of RNA polymerase II transcription subunit 14 C-terminal" evidence="18">
    <location>
        <begin position="1360"/>
        <end position="1504"/>
    </location>
</feature>
<feature type="region of interest" description="Disordered" evidence="11">
    <location>
        <begin position="633"/>
        <end position="656"/>
    </location>
</feature>
<name>A0A1A9WBT3_9MUSC</name>
<evidence type="ECO:0000259" key="16">
    <source>
        <dbReference type="Pfam" id="PF25065"/>
    </source>
</evidence>
<dbReference type="Pfam" id="PF22984">
    <property type="entry name" value="RM6_Med14"/>
    <property type="match status" value="1"/>
</dbReference>
<dbReference type="Pfam" id="PF25065">
    <property type="entry name" value="RM3_Med14"/>
    <property type="match status" value="1"/>
</dbReference>
<dbReference type="EnsemblMetazoa" id="GBRI013778-RA">
    <property type="protein sequence ID" value="GBRI013778-PA"/>
    <property type="gene ID" value="GBRI013778"/>
</dbReference>
<dbReference type="GO" id="GO:0016592">
    <property type="term" value="C:mediator complex"/>
    <property type="evidence" value="ECO:0007669"/>
    <property type="project" value="UniProtKB-UniRule"/>
</dbReference>
<keyword evidence="5 10" id="KW-0805">Transcription regulation</keyword>
<dbReference type="GO" id="GO:0003712">
    <property type="term" value="F:transcription coregulator activity"/>
    <property type="evidence" value="ECO:0007669"/>
    <property type="project" value="UniProtKB-UniRule"/>
</dbReference>
<protein>
    <recommendedName>
        <fullName evidence="3 10">Mediator of RNA polymerase II transcription subunit 14</fullName>
    </recommendedName>
    <alternativeName>
        <fullName evidence="9 10">Mediator complex subunit 14</fullName>
    </alternativeName>
</protein>
<dbReference type="PANTHER" id="PTHR12809:SF2">
    <property type="entry name" value="MEDIATOR OF RNA POLYMERASE II TRANSCRIPTION SUBUNIT 14"/>
    <property type="match status" value="1"/>
</dbReference>
<dbReference type="PANTHER" id="PTHR12809">
    <property type="entry name" value="MEDIATOR COMPLEX SUBUNIT"/>
    <property type="match status" value="1"/>
</dbReference>
<feature type="domain" description="Mediator of RNA polymerase II transcription subunit 14 RM3" evidence="16">
    <location>
        <begin position="378"/>
        <end position="505"/>
    </location>
</feature>
<feature type="compositionally biased region" description="Pro residues" evidence="11">
    <location>
        <begin position="1107"/>
        <end position="1116"/>
    </location>
</feature>
<evidence type="ECO:0000313" key="19">
    <source>
        <dbReference type="EnsemblMetazoa" id="GBRI013778-PA"/>
    </source>
</evidence>
<evidence type="ECO:0000313" key="20">
    <source>
        <dbReference type="Proteomes" id="UP000091820"/>
    </source>
</evidence>
<evidence type="ECO:0000256" key="8">
    <source>
        <dbReference type="ARBA" id="ARBA00023242"/>
    </source>
</evidence>
<feature type="domain" description="Mediator of RNA polymerase II transcription subunit 14 RM8" evidence="14">
    <location>
        <begin position="1264"/>
        <end position="1344"/>
    </location>
</feature>
<proteinExistence type="inferred from homology"/>
<comment type="similarity">
    <text evidence="2 10">Belongs to the Mediator complex subunit 14 family.</text>
</comment>
<organism evidence="19 20">
    <name type="scientific">Glossina brevipalpis</name>
    <dbReference type="NCBI Taxonomy" id="37001"/>
    <lineage>
        <taxon>Eukaryota</taxon>
        <taxon>Metazoa</taxon>
        <taxon>Ecdysozoa</taxon>
        <taxon>Arthropoda</taxon>
        <taxon>Hexapoda</taxon>
        <taxon>Insecta</taxon>
        <taxon>Pterygota</taxon>
        <taxon>Neoptera</taxon>
        <taxon>Endopterygota</taxon>
        <taxon>Diptera</taxon>
        <taxon>Brachycera</taxon>
        <taxon>Muscomorpha</taxon>
        <taxon>Hippoboscoidea</taxon>
        <taxon>Glossinidae</taxon>
        <taxon>Glossina</taxon>
    </lineage>
</organism>
<dbReference type="InterPro" id="IPR013947">
    <property type="entry name" value="Mediator_Med14"/>
</dbReference>
<feature type="domain" description="Mediator of RNA polymerase II transcription subunit 14 RM6" evidence="15">
    <location>
        <begin position="834"/>
        <end position="897"/>
    </location>
</feature>
<dbReference type="InterPro" id="IPR055113">
    <property type="entry name" value="Med14_RM2"/>
</dbReference>
<comment type="subunit">
    <text evidence="10">Component of the Mediator complex.</text>
</comment>
<evidence type="ECO:0000256" key="6">
    <source>
        <dbReference type="ARBA" id="ARBA00023159"/>
    </source>
</evidence>
<dbReference type="GO" id="GO:0070847">
    <property type="term" value="C:core mediator complex"/>
    <property type="evidence" value="ECO:0007669"/>
    <property type="project" value="TreeGrafter"/>
</dbReference>
<evidence type="ECO:0000259" key="15">
    <source>
        <dbReference type="Pfam" id="PF22984"/>
    </source>
</evidence>
<evidence type="ECO:0000256" key="3">
    <source>
        <dbReference type="ARBA" id="ARBA00019619"/>
    </source>
</evidence>
<dbReference type="Pfam" id="PF22981">
    <property type="entry name" value="RM2_Med14"/>
    <property type="match status" value="1"/>
</dbReference>
<dbReference type="GO" id="GO:0006357">
    <property type="term" value="P:regulation of transcription by RNA polymerase II"/>
    <property type="evidence" value="ECO:0007669"/>
    <property type="project" value="InterPro"/>
</dbReference>
<dbReference type="Pfam" id="PF25069">
    <property type="entry name" value="Med14_C"/>
    <property type="match status" value="1"/>
</dbReference>
<keyword evidence="7 10" id="KW-0804">Transcription</keyword>
<evidence type="ECO:0000256" key="10">
    <source>
        <dbReference type="RuleBase" id="RU365082"/>
    </source>
</evidence>
<feature type="compositionally biased region" description="Low complexity" evidence="11">
    <location>
        <begin position="1034"/>
        <end position="1044"/>
    </location>
</feature>
<dbReference type="InterPro" id="IPR055122">
    <property type="entry name" value="Med14_N"/>
</dbReference>
<dbReference type="InterPro" id="IPR055107">
    <property type="entry name" value="Med14_RM8"/>
</dbReference>
<reference evidence="19" key="2">
    <citation type="submission" date="2020-05" db="UniProtKB">
        <authorList>
            <consortium name="EnsemblMetazoa"/>
        </authorList>
    </citation>
    <scope>IDENTIFICATION</scope>
    <source>
        <strain evidence="19">IAEA</strain>
    </source>
</reference>
<feature type="compositionally biased region" description="Low complexity" evidence="11">
    <location>
        <begin position="1070"/>
        <end position="1085"/>
    </location>
</feature>
<accession>A0A1A9WBT3</accession>